<dbReference type="RefSeq" id="WP_023164720.1">
    <property type="nucleotide sequence ID" value="NZ_CP070382.1"/>
</dbReference>
<evidence type="ECO:0000259" key="2">
    <source>
        <dbReference type="PROSITE" id="PS50943"/>
    </source>
</evidence>
<sequence length="156" mass="17990">MNDIKFAENIKEFRKARGFSMEELGKRVGKAKSSISAWENGKRTPKMGEIQKIADVLGVTKSQLLGIEDSSKDEYIYEELRRIWFEFIFRKGVKENVEVAKKAVEIIASVCQDNLTEFDKDLFDKSYEINKALNPISDFNSLRHSSVMKLIDDDKE</sequence>
<dbReference type="PROSITE" id="PS50943">
    <property type="entry name" value="HTH_CROC1"/>
    <property type="match status" value="1"/>
</dbReference>
<dbReference type="Pfam" id="PF01381">
    <property type="entry name" value="HTH_3"/>
    <property type="match status" value="1"/>
</dbReference>
<dbReference type="GO" id="GO:0003677">
    <property type="term" value="F:DNA binding"/>
    <property type="evidence" value="ECO:0007669"/>
    <property type="project" value="UniProtKB-KW"/>
</dbReference>
<evidence type="ECO:0000313" key="4">
    <source>
        <dbReference type="Proteomes" id="UP001240905"/>
    </source>
</evidence>
<dbReference type="Gene3D" id="1.10.260.40">
    <property type="entry name" value="lambda repressor-like DNA-binding domains"/>
    <property type="match status" value="1"/>
</dbReference>
<dbReference type="Proteomes" id="UP001240905">
    <property type="component" value="Unassembled WGS sequence"/>
</dbReference>
<gene>
    <name evidence="3" type="ORF">QUD52_08670</name>
</gene>
<keyword evidence="1" id="KW-0238">DNA-binding</keyword>
<accession>A0AAW7J5N6</accession>
<comment type="caution">
    <text evidence="3">The sequence shown here is derived from an EMBL/GenBank/DDBJ whole genome shotgun (WGS) entry which is preliminary data.</text>
</comment>
<dbReference type="CDD" id="cd00093">
    <property type="entry name" value="HTH_XRE"/>
    <property type="match status" value="1"/>
</dbReference>
<protein>
    <submittedName>
        <fullName evidence="3">Helix-turn-helix transcriptional regulator</fullName>
    </submittedName>
</protein>
<dbReference type="SMART" id="SM00530">
    <property type="entry name" value="HTH_XRE"/>
    <property type="match status" value="1"/>
</dbReference>
<dbReference type="PANTHER" id="PTHR46558:SF11">
    <property type="entry name" value="HTH-TYPE TRANSCRIPTIONAL REGULATOR XRE"/>
    <property type="match status" value="1"/>
</dbReference>
<feature type="domain" description="HTH cro/C1-type" evidence="2">
    <location>
        <begin position="10"/>
        <end position="64"/>
    </location>
</feature>
<dbReference type="EMBL" id="JAUCAE010000011">
    <property type="protein sequence ID" value="MDM7547093.1"/>
    <property type="molecule type" value="Genomic_DNA"/>
</dbReference>
<dbReference type="AlphaFoldDB" id="A0AAW7J5N6"/>
<dbReference type="InterPro" id="IPR010982">
    <property type="entry name" value="Lambda_DNA-bd_dom_sf"/>
</dbReference>
<dbReference type="SUPFAM" id="SSF47413">
    <property type="entry name" value="lambda repressor-like DNA-binding domains"/>
    <property type="match status" value="1"/>
</dbReference>
<proteinExistence type="predicted"/>
<dbReference type="InterPro" id="IPR001387">
    <property type="entry name" value="Cro/C1-type_HTH"/>
</dbReference>
<dbReference type="PANTHER" id="PTHR46558">
    <property type="entry name" value="TRACRIPTIONAL REGULATORY PROTEIN-RELATED-RELATED"/>
    <property type="match status" value="1"/>
</dbReference>
<evidence type="ECO:0000256" key="1">
    <source>
        <dbReference type="ARBA" id="ARBA00023125"/>
    </source>
</evidence>
<reference evidence="3" key="1">
    <citation type="submission" date="2023-06" db="EMBL/GenBank/DDBJ databases">
        <title>Draft Genome Sequences of lactic acid bacteria strains isolated from fermented milk products.</title>
        <authorList>
            <person name="Elcheninov A.G."/>
            <person name="Klyukina A."/>
            <person name="Zayulina K.S."/>
            <person name="Gavirova L.A."/>
            <person name="Shcherbakova P.A."/>
            <person name="Shestakov A.I."/>
            <person name="Kublanov I.V."/>
            <person name="Kochetkova T.V."/>
        </authorList>
    </citation>
    <scope>NUCLEOTIDE SEQUENCE</scope>
    <source>
        <strain evidence="3">TOM.142</strain>
    </source>
</reference>
<name>A0AAW7J5N6_9LACT</name>
<organism evidence="3 4">
    <name type="scientific">Lactococcus lactis</name>
    <dbReference type="NCBI Taxonomy" id="1358"/>
    <lineage>
        <taxon>Bacteria</taxon>
        <taxon>Bacillati</taxon>
        <taxon>Bacillota</taxon>
        <taxon>Bacilli</taxon>
        <taxon>Lactobacillales</taxon>
        <taxon>Streptococcaceae</taxon>
        <taxon>Lactococcus</taxon>
    </lineage>
</organism>
<evidence type="ECO:0000313" key="3">
    <source>
        <dbReference type="EMBL" id="MDM7547093.1"/>
    </source>
</evidence>